<gene>
    <name evidence="2" type="ORF">CDAR_25921</name>
</gene>
<dbReference type="Proteomes" id="UP001054837">
    <property type="component" value="Unassembled WGS sequence"/>
</dbReference>
<proteinExistence type="predicted"/>
<protein>
    <recommendedName>
        <fullName evidence="4">LAGLIDADG homing endonuclease</fullName>
    </recommendedName>
</protein>
<name>A0AAV4PG48_9ARAC</name>
<evidence type="ECO:0000313" key="3">
    <source>
        <dbReference type="Proteomes" id="UP001054837"/>
    </source>
</evidence>
<dbReference type="AlphaFoldDB" id="A0AAV4PG48"/>
<dbReference type="EMBL" id="BPLQ01002894">
    <property type="protein sequence ID" value="GIX96332.1"/>
    <property type="molecule type" value="Genomic_DNA"/>
</dbReference>
<sequence>MFFHWFISCVFLYPTSTYWLDDKLKNTGRAHSTDNCCFVGGNNHVERTSTQEDLILRLVEAYQVFSIRSLARQFNLAILCVGYEVKKGLYHYLMVQGLLPITKPLL</sequence>
<keyword evidence="3" id="KW-1185">Reference proteome</keyword>
<comment type="caution">
    <text evidence="2">The sequence shown here is derived from an EMBL/GenBank/DDBJ whole genome shotgun (WGS) entry which is preliminary data.</text>
</comment>
<accession>A0AAV4PG48</accession>
<feature type="chain" id="PRO_5043360479" description="LAGLIDADG homing endonuclease" evidence="1">
    <location>
        <begin position="18"/>
        <end position="106"/>
    </location>
</feature>
<feature type="signal peptide" evidence="1">
    <location>
        <begin position="1"/>
        <end position="17"/>
    </location>
</feature>
<keyword evidence="1" id="KW-0732">Signal</keyword>
<evidence type="ECO:0008006" key="4">
    <source>
        <dbReference type="Google" id="ProtNLM"/>
    </source>
</evidence>
<organism evidence="2 3">
    <name type="scientific">Caerostris darwini</name>
    <dbReference type="NCBI Taxonomy" id="1538125"/>
    <lineage>
        <taxon>Eukaryota</taxon>
        <taxon>Metazoa</taxon>
        <taxon>Ecdysozoa</taxon>
        <taxon>Arthropoda</taxon>
        <taxon>Chelicerata</taxon>
        <taxon>Arachnida</taxon>
        <taxon>Araneae</taxon>
        <taxon>Araneomorphae</taxon>
        <taxon>Entelegynae</taxon>
        <taxon>Araneoidea</taxon>
        <taxon>Araneidae</taxon>
        <taxon>Caerostris</taxon>
    </lineage>
</organism>
<reference evidence="2 3" key="1">
    <citation type="submission" date="2021-06" db="EMBL/GenBank/DDBJ databases">
        <title>Caerostris darwini draft genome.</title>
        <authorList>
            <person name="Kono N."/>
            <person name="Arakawa K."/>
        </authorList>
    </citation>
    <scope>NUCLEOTIDE SEQUENCE [LARGE SCALE GENOMIC DNA]</scope>
</reference>
<evidence type="ECO:0000256" key="1">
    <source>
        <dbReference type="SAM" id="SignalP"/>
    </source>
</evidence>
<evidence type="ECO:0000313" key="2">
    <source>
        <dbReference type="EMBL" id="GIX96332.1"/>
    </source>
</evidence>